<dbReference type="InterPro" id="IPR009057">
    <property type="entry name" value="Homeodomain-like_sf"/>
</dbReference>
<dbReference type="PROSITE" id="PS50977">
    <property type="entry name" value="HTH_TETR_2"/>
    <property type="match status" value="1"/>
</dbReference>
<evidence type="ECO:0000256" key="1">
    <source>
        <dbReference type="ARBA" id="ARBA00023015"/>
    </source>
</evidence>
<dbReference type="RefSeq" id="WP_130936010.1">
    <property type="nucleotide sequence ID" value="NZ_BMEE01000001.1"/>
</dbReference>
<keyword evidence="1" id="KW-0805">Transcription regulation</keyword>
<dbReference type="EMBL" id="SIRS01000002">
    <property type="protein sequence ID" value="TBN17720.1"/>
    <property type="molecule type" value="Genomic_DNA"/>
</dbReference>
<dbReference type="Pfam" id="PF00440">
    <property type="entry name" value="TetR_N"/>
    <property type="match status" value="1"/>
</dbReference>
<dbReference type="Gene3D" id="1.10.357.10">
    <property type="entry name" value="Tetracycline Repressor, domain 2"/>
    <property type="match status" value="1"/>
</dbReference>
<reference evidence="6 7" key="1">
    <citation type="journal article" date="2015" name="Int. J. Syst. Evol. Microbiol.">
        <title>Hyunsoonleella pacifica sp. nov., isolated from seawater of South Pacific Gyre.</title>
        <authorList>
            <person name="Gao X."/>
            <person name="Zhang Z."/>
            <person name="Dai X."/>
            <person name="Zhang X.H."/>
        </authorList>
    </citation>
    <scope>NUCLEOTIDE SEQUENCE [LARGE SCALE GENOMIC DNA]</scope>
    <source>
        <strain evidence="6 7">SW033</strain>
    </source>
</reference>
<sequence>MKRSFQIDMPKVETFDKNLVIKQATEVFHDKGYNATSMQDLVDATGLNRSSIYNSFENKHNLFLECLNSYQEFYKEQLNDKLLKASNALEAIDNLFELYLNDIIKEKNNKGCLIVNCKSEMANHDKPITQFLVNNQNLMIDILEDIVDRGQNELLINKKMTAKAYALYLYSSIQGFRMTSILTNNKQELQSIIKTIKQTLI</sequence>
<evidence type="ECO:0000313" key="7">
    <source>
        <dbReference type="Proteomes" id="UP000292372"/>
    </source>
</evidence>
<keyword evidence="7" id="KW-1185">Reference proteome</keyword>
<dbReference type="PANTHER" id="PTHR47506">
    <property type="entry name" value="TRANSCRIPTIONAL REGULATORY PROTEIN"/>
    <property type="match status" value="1"/>
</dbReference>
<dbReference type="SUPFAM" id="SSF46689">
    <property type="entry name" value="Homeodomain-like"/>
    <property type="match status" value="1"/>
</dbReference>
<evidence type="ECO:0000259" key="5">
    <source>
        <dbReference type="PROSITE" id="PS50977"/>
    </source>
</evidence>
<name>A0A4Q9FQS3_9FLAO</name>
<dbReference type="GO" id="GO:0003677">
    <property type="term" value="F:DNA binding"/>
    <property type="evidence" value="ECO:0007669"/>
    <property type="project" value="UniProtKB-UniRule"/>
</dbReference>
<keyword evidence="3" id="KW-0804">Transcription</keyword>
<feature type="DNA-binding region" description="H-T-H motif" evidence="4">
    <location>
        <begin position="37"/>
        <end position="56"/>
    </location>
</feature>
<comment type="caution">
    <text evidence="6">The sequence shown here is derived from an EMBL/GenBank/DDBJ whole genome shotgun (WGS) entry which is preliminary data.</text>
</comment>
<dbReference type="PANTHER" id="PTHR47506:SF1">
    <property type="entry name" value="HTH-TYPE TRANSCRIPTIONAL REGULATOR YJDC"/>
    <property type="match status" value="1"/>
</dbReference>
<dbReference type="SUPFAM" id="SSF48498">
    <property type="entry name" value="Tetracyclin repressor-like, C-terminal domain"/>
    <property type="match status" value="1"/>
</dbReference>
<gene>
    <name evidence="6" type="ORF">EYD46_05225</name>
</gene>
<keyword evidence="2 4" id="KW-0238">DNA-binding</keyword>
<feature type="domain" description="HTH tetR-type" evidence="5">
    <location>
        <begin position="14"/>
        <end position="74"/>
    </location>
</feature>
<evidence type="ECO:0000256" key="2">
    <source>
        <dbReference type="ARBA" id="ARBA00023125"/>
    </source>
</evidence>
<evidence type="ECO:0000256" key="3">
    <source>
        <dbReference type="ARBA" id="ARBA00023163"/>
    </source>
</evidence>
<dbReference type="InterPro" id="IPR001647">
    <property type="entry name" value="HTH_TetR"/>
</dbReference>
<protein>
    <submittedName>
        <fullName evidence="6">TetR/AcrR family transcriptional regulator</fullName>
    </submittedName>
</protein>
<dbReference type="Proteomes" id="UP000292372">
    <property type="component" value="Unassembled WGS sequence"/>
</dbReference>
<dbReference type="InterPro" id="IPR036271">
    <property type="entry name" value="Tet_transcr_reg_TetR-rel_C_sf"/>
</dbReference>
<proteinExistence type="predicted"/>
<dbReference type="Pfam" id="PF16925">
    <property type="entry name" value="TetR_C_13"/>
    <property type="match status" value="1"/>
</dbReference>
<organism evidence="6 7">
    <name type="scientific">Hyunsoonleella pacifica</name>
    <dbReference type="NCBI Taxonomy" id="1080224"/>
    <lineage>
        <taxon>Bacteria</taxon>
        <taxon>Pseudomonadati</taxon>
        <taxon>Bacteroidota</taxon>
        <taxon>Flavobacteriia</taxon>
        <taxon>Flavobacteriales</taxon>
        <taxon>Flavobacteriaceae</taxon>
    </lineage>
</organism>
<dbReference type="OrthoDB" id="9795242at2"/>
<evidence type="ECO:0000256" key="4">
    <source>
        <dbReference type="PROSITE-ProRule" id="PRU00335"/>
    </source>
</evidence>
<accession>A0A4Q9FQS3</accession>
<dbReference type="AlphaFoldDB" id="A0A4Q9FQS3"/>
<evidence type="ECO:0000313" key="6">
    <source>
        <dbReference type="EMBL" id="TBN17720.1"/>
    </source>
</evidence>
<dbReference type="InterPro" id="IPR011075">
    <property type="entry name" value="TetR_C"/>
</dbReference>
<dbReference type="PRINTS" id="PR00455">
    <property type="entry name" value="HTHTETR"/>
</dbReference>